<evidence type="ECO:0000256" key="2">
    <source>
        <dbReference type="ARBA" id="ARBA00022670"/>
    </source>
</evidence>
<keyword evidence="2" id="KW-0645">Protease</keyword>
<evidence type="ECO:0000256" key="3">
    <source>
        <dbReference type="ARBA" id="ARBA00022801"/>
    </source>
</evidence>
<dbReference type="Gene3D" id="3.30.830.10">
    <property type="entry name" value="Metalloenzyme, LuxS/M16 peptidase-like"/>
    <property type="match status" value="1"/>
</dbReference>
<protein>
    <submittedName>
        <fullName evidence="9">Mitochondrial-processing peptidase subunit beta, mitochondrial</fullName>
    </submittedName>
</protein>
<dbReference type="PaxDb" id="4113-PGSC0003DMT400089201"/>
<comment type="similarity">
    <text evidence="1">Belongs to the peptidase M16 family.</text>
</comment>
<evidence type="ECO:0000256" key="6">
    <source>
        <dbReference type="SAM" id="MobiDB-lite"/>
    </source>
</evidence>
<dbReference type="STRING" id="4113.M1DHN5"/>
<evidence type="ECO:0000256" key="5">
    <source>
        <dbReference type="ARBA" id="ARBA00023049"/>
    </source>
</evidence>
<dbReference type="GO" id="GO:0006508">
    <property type="term" value="P:proteolysis"/>
    <property type="evidence" value="ECO:0007669"/>
    <property type="project" value="UniProtKB-KW"/>
</dbReference>
<evidence type="ECO:0000313" key="9">
    <source>
        <dbReference type="EnsemblPlants" id="PGSC0003DMT400089201"/>
    </source>
</evidence>
<organism evidence="9 10">
    <name type="scientific">Solanum tuberosum</name>
    <name type="common">Potato</name>
    <dbReference type="NCBI Taxonomy" id="4113"/>
    <lineage>
        <taxon>Eukaryota</taxon>
        <taxon>Viridiplantae</taxon>
        <taxon>Streptophyta</taxon>
        <taxon>Embryophyta</taxon>
        <taxon>Tracheophyta</taxon>
        <taxon>Spermatophyta</taxon>
        <taxon>Magnoliopsida</taxon>
        <taxon>eudicotyledons</taxon>
        <taxon>Gunneridae</taxon>
        <taxon>Pentapetalae</taxon>
        <taxon>asterids</taxon>
        <taxon>lamiids</taxon>
        <taxon>Solanales</taxon>
        <taxon>Solanaceae</taxon>
        <taxon>Solanoideae</taxon>
        <taxon>Solaneae</taxon>
        <taxon>Solanum</taxon>
    </lineage>
</organism>
<evidence type="ECO:0000259" key="7">
    <source>
        <dbReference type="Pfam" id="PF00675"/>
    </source>
</evidence>
<keyword evidence="10" id="KW-1185">Reference proteome</keyword>
<sequence>MEPSPEPSEHKEEEDEEWEVESYDEPDEFELLEPIEKLDYEQELSSAPFQVEHHGVLQNGLTYYVKKNSIPKDIILVNLIVKAGAVCEEENERGVAHIIEHLVLEGYGYTNSDATEYLKAFKHQCGAHQQAKTYWDHTSYNFSVTNTEDLRKALALTAAISRELVVTSDELEKEKLIVIDELWHGSQIVEKQHSRIFSAQLYQGTKYAEPLGGTEKNVRDLSVDIVKGFYLKWYVPNNMAVIVVGDVTETQIARLRVHGIEENELSEGRVYWLRIAGAEYRNRLDHSSEELQNNYTRHFNYRECDLCPKLQAQLIVALTKSINLEKMKSFCELQCKASNLSVIILQSKNFVTQEDMKGSLQKITDLEKEGSLAQWSDEEVEGSNNLILEMEPESG</sequence>
<proteinExistence type="inferred from homology"/>
<dbReference type="Pfam" id="PF00675">
    <property type="entry name" value="Peptidase_M16"/>
    <property type="match status" value="1"/>
</dbReference>
<dbReference type="InterPro" id="IPR011249">
    <property type="entry name" value="Metalloenz_LuxS/M16"/>
</dbReference>
<keyword evidence="4" id="KW-0862">Zinc</keyword>
<dbReference type="PANTHER" id="PTHR43690">
    <property type="entry name" value="NARDILYSIN"/>
    <property type="match status" value="1"/>
</dbReference>
<dbReference type="eggNOG" id="KOG0959">
    <property type="taxonomic scope" value="Eukaryota"/>
</dbReference>
<dbReference type="GO" id="GO:0046872">
    <property type="term" value="F:metal ion binding"/>
    <property type="evidence" value="ECO:0007669"/>
    <property type="project" value="InterPro"/>
</dbReference>
<evidence type="ECO:0000256" key="4">
    <source>
        <dbReference type="ARBA" id="ARBA00022833"/>
    </source>
</evidence>
<dbReference type="OMA" id="PWVDEDI"/>
<dbReference type="HOGENOM" id="CLU_699087_0_0_1"/>
<reference evidence="10" key="1">
    <citation type="journal article" date="2011" name="Nature">
        <title>Genome sequence and analysis of the tuber crop potato.</title>
        <authorList>
            <consortium name="The Potato Genome Sequencing Consortium"/>
        </authorList>
    </citation>
    <scope>NUCLEOTIDE SEQUENCE [LARGE SCALE GENOMIC DNA]</scope>
    <source>
        <strain evidence="10">cv. DM1-3 516 R44</strain>
    </source>
</reference>
<dbReference type="SUPFAM" id="SSF63411">
    <property type="entry name" value="LuxS/MPP-like metallohydrolase"/>
    <property type="match status" value="1"/>
</dbReference>
<evidence type="ECO:0000256" key="1">
    <source>
        <dbReference type="ARBA" id="ARBA00007261"/>
    </source>
</evidence>
<dbReference type="InParanoid" id="M1DHN5"/>
<evidence type="ECO:0000259" key="8">
    <source>
        <dbReference type="Pfam" id="PF05193"/>
    </source>
</evidence>
<reference evidence="9" key="2">
    <citation type="submission" date="2015-06" db="UniProtKB">
        <authorList>
            <consortium name="EnsemblPlants"/>
        </authorList>
    </citation>
    <scope>IDENTIFICATION</scope>
    <source>
        <strain evidence="9">DM1-3 516 R44</strain>
    </source>
</reference>
<accession>M1DHN5</accession>
<keyword evidence="3" id="KW-0378">Hydrolase</keyword>
<dbReference type="Pfam" id="PF05193">
    <property type="entry name" value="Peptidase_M16_C"/>
    <property type="match status" value="1"/>
</dbReference>
<dbReference type="AlphaFoldDB" id="M1DHN5"/>
<feature type="domain" description="Peptidase M16 C-terminal" evidence="8">
    <location>
        <begin position="221"/>
        <end position="252"/>
    </location>
</feature>
<feature type="domain" description="Peptidase M16 N-terminal" evidence="7">
    <location>
        <begin position="67"/>
        <end position="214"/>
    </location>
</feature>
<feature type="region of interest" description="Disordered" evidence="6">
    <location>
        <begin position="1"/>
        <end position="26"/>
    </location>
</feature>
<evidence type="ECO:0000313" key="10">
    <source>
        <dbReference type="Proteomes" id="UP000011115"/>
    </source>
</evidence>
<dbReference type="InterPro" id="IPR050626">
    <property type="entry name" value="Peptidase_M16"/>
</dbReference>
<name>M1DHN5_SOLTU</name>
<dbReference type="InterPro" id="IPR007863">
    <property type="entry name" value="Peptidase_M16_C"/>
</dbReference>
<dbReference type="PANTHER" id="PTHR43690:SF34">
    <property type="entry name" value="ZINC PROTEASE PQQL-LIKE"/>
    <property type="match status" value="1"/>
</dbReference>
<dbReference type="GO" id="GO:0008237">
    <property type="term" value="F:metallopeptidase activity"/>
    <property type="evidence" value="ECO:0007669"/>
    <property type="project" value="UniProtKB-KW"/>
</dbReference>
<dbReference type="InterPro" id="IPR011765">
    <property type="entry name" value="Pept_M16_N"/>
</dbReference>
<feature type="compositionally biased region" description="Acidic residues" evidence="6">
    <location>
        <begin position="12"/>
        <end position="26"/>
    </location>
</feature>
<dbReference type="Gramene" id="PGSC0003DMT400089201">
    <property type="protein sequence ID" value="PGSC0003DMT400089201"/>
    <property type="gene ID" value="PGSC0003DMG400038772"/>
</dbReference>
<dbReference type="Proteomes" id="UP000011115">
    <property type="component" value="Unassembled WGS sequence"/>
</dbReference>
<keyword evidence="5" id="KW-0482">Metalloprotease</keyword>
<dbReference type="EnsemblPlants" id="PGSC0003DMT400089201">
    <property type="protein sequence ID" value="PGSC0003DMT400089201"/>
    <property type="gene ID" value="PGSC0003DMG400038772"/>
</dbReference>